<dbReference type="Proteomes" id="UP001595593">
    <property type="component" value="Unassembled WGS sequence"/>
</dbReference>
<reference evidence="8" key="1">
    <citation type="journal article" date="2019" name="Int. J. Syst. Evol. Microbiol.">
        <title>The Global Catalogue of Microorganisms (GCM) 10K type strain sequencing project: providing services to taxonomists for standard genome sequencing and annotation.</title>
        <authorList>
            <consortium name="The Broad Institute Genomics Platform"/>
            <consortium name="The Broad Institute Genome Sequencing Center for Infectious Disease"/>
            <person name="Wu L."/>
            <person name="Ma J."/>
        </authorList>
    </citation>
    <scope>NUCLEOTIDE SEQUENCE [LARGE SCALE GENOMIC DNA]</scope>
    <source>
        <strain evidence="8">KCTC 52094</strain>
    </source>
</reference>
<evidence type="ECO:0000256" key="4">
    <source>
        <dbReference type="ARBA" id="ARBA00023136"/>
    </source>
</evidence>
<sequence>MTWVDAIVLAVMVLSAFVAFYRGLVREVLGVGAWIGAAVLALSFTGRASSLAASFIQPAWLAELIAAATIFLVALIVLKLLIAWFAALVRASVLGGLDRALGMVFGLARGAFLLVLAYILGGLVLPAVDRWPEPVRQARSLPIVADLSDKLVSHLPPEYRPRLPDMPPSSMPAMDELLRPPARNRG</sequence>
<dbReference type="RefSeq" id="WP_379598452.1">
    <property type="nucleotide sequence ID" value="NZ_JBHRTN010000018.1"/>
</dbReference>
<dbReference type="InterPro" id="IPR003825">
    <property type="entry name" value="Colicin-V_CvpA"/>
</dbReference>
<dbReference type="InterPro" id="IPR052719">
    <property type="entry name" value="CvpA-like"/>
</dbReference>
<protein>
    <submittedName>
        <fullName evidence="7">CvpA family protein</fullName>
    </submittedName>
</protein>
<dbReference type="EMBL" id="JBHRTN010000018">
    <property type="protein sequence ID" value="MFC3126857.1"/>
    <property type="molecule type" value="Genomic_DNA"/>
</dbReference>
<evidence type="ECO:0000256" key="1">
    <source>
        <dbReference type="ARBA" id="ARBA00004141"/>
    </source>
</evidence>
<organism evidence="7 8">
    <name type="scientific">Teichococcus globiformis</name>
    <dbReference type="NCBI Taxonomy" id="2307229"/>
    <lineage>
        <taxon>Bacteria</taxon>
        <taxon>Pseudomonadati</taxon>
        <taxon>Pseudomonadota</taxon>
        <taxon>Alphaproteobacteria</taxon>
        <taxon>Acetobacterales</taxon>
        <taxon>Roseomonadaceae</taxon>
        <taxon>Roseomonas</taxon>
    </lineage>
</organism>
<name>A0ABV7G2C8_9PROT</name>
<feature type="transmembrane region" description="Helical" evidence="6">
    <location>
        <begin position="6"/>
        <end position="24"/>
    </location>
</feature>
<dbReference type="PANTHER" id="PTHR36926">
    <property type="entry name" value="COLICIN V PRODUCTION PROTEIN"/>
    <property type="match status" value="1"/>
</dbReference>
<keyword evidence="3 6" id="KW-1133">Transmembrane helix</keyword>
<keyword evidence="2 6" id="KW-0812">Transmembrane</keyword>
<feature type="transmembrane region" description="Helical" evidence="6">
    <location>
        <begin position="31"/>
        <end position="52"/>
    </location>
</feature>
<evidence type="ECO:0000256" key="2">
    <source>
        <dbReference type="ARBA" id="ARBA00022692"/>
    </source>
</evidence>
<feature type="region of interest" description="Disordered" evidence="5">
    <location>
        <begin position="158"/>
        <end position="186"/>
    </location>
</feature>
<comment type="subcellular location">
    <subcellularLocation>
        <location evidence="1">Membrane</location>
        <topology evidence="1">Multi-pass membrane protein</topology>
    </subcellularLocation>
</comment>
<evidence type="ECO:0000256" key="3">
    <source>
        <dbReference type="ARBA" id="ARBA00022989"/>
    </source>
</evidence>
<evidence type="ECO:0000256" key="5">
    <source>
        <dbReference type="SAM" id="MobiDB-lite"/>
    </source>
</evidence>
<keyword evidence="4 6" id="KW-0472">Membrane</keyword>
<evidence type="ECO:0000256" key="6">
    <source>
        <dbReference type="SAM" id="Phobius"/>
    </source>
</evidence>
<feature type="transmembrane region" description="Helical" evidence="6">
    <location>
        <begin position="64"/>
        <end position="89"/>
    </location>
</feature>
<accession>A0ABV7G2C8</accession>
<comment type="caution">
    <text evidence="7">The sequence shown here is derived from an EMBL/GenBank/DDBJ whole genome shotgun (WGS) entry which is preliminary data.</text>
</comment>
<dbReference type="PANTHER" id="PTHR36926:SF1">
    <property type="entry name" value="COLICIN V PRODUCTION PROTEIN"/>
    <property type="match status" value="1"/>
</dbReference>
<evidence type="ECO:0000313" key="8">
    <source>
        <dbReference type="Proteomes" id="UP001595593"/>
    </source>
</evidence>
<gene>
    <name evidence="7" type="ORF">ACFOD4_17465</name>
</gene>
<feature type="transmembrane region" description="Helical" evidence="6">
    <location>
        <begin position="101"/>
        <end position="125"/>
    </location>
</feature>
<evidence type="ECO:0000313" key="7">
    <source>
        <dbReference type="EMBL" id="MFC3126857.1"/>
    </source>
</evidence>
<keyword evidence="8" id="KW-1185">Reference proteome</keyword>
<dbReference type="Pfam" id="PF02674">
    <property type="entry name" value="Colicin_V"/>
    <property type="match status" value="1"/>
</dbReference>
<proteinExistence type="predicted"/>